<dbReference type="FunCoup" id="A0A2P5CG37">
    <property type="interactions" value="2996"/>
</dbReference>
<feature type="domain" description="RSE1/DDB1/CPSF1 C-terminal" evidence="3">
    <location>
        <begin position="1123"/>
        <end position="1455"/>
    </location>
</feature>
<organism evidence="6 7">
    <name type="scientific">Trema orientale</name>
    <name type="common">Charcoal tree</name>
    <name type="synonym">Celtis orientalis</name>
    <dbReference type="NCBI Taxonomy" id="63057"/>
    <lineage>
        <taxon>Eukaryota</taxon>
        <taxon>Viridiplantae</taxon>
        <taxon>Streptophyta</taxon>
        <taxon>Embryophyta</taxon>
        <taxon>Tracheophyta</taxon>
        <taxon>Spermatophyta</taxon>
        <taxon>Magnoliopsida</taxon>
        <taxon>eudicotyledons</taxon>
        <taxon>Gunneridae</taxon>
        <taxon>Pentapetalae</taxon>
        <taxon>rosids</taxon>
        <taxon>fabids</taxon>
        <taxon>Rosales</taxon>
        <taxon>Cannabaceae</taxon>
        <taxon>Trema</taxon>
    </lineage>
</organism>
<feature type="domain" description="RSE1/DDB1/CPSF1 second beta-propeller" evidence="5">
    <location>
        <begin position="596"/>
        <end position="1043"/>
    </location>
</feature>
<dbReference type="InterPro" id="IPR004871">
    <property type="entry name" value="RSE1/DDB1/CPSF1_C"/>
</dbReference>
<evidence type="ECO:0000259" key="4">
    <source>
        <dbReference type="Pfam" id="PF10433"/>
    </source>
</evidence>
<dbReference type="PANTHER" id="PTHR10644">
    <property type="entry name" value="DNA REPAIR/RNA PROCESSING CPSF FAMILY"/>
    <property type="match status" value="1"/>
</dbReference>
<evidence type="ECO:0000313" key="7">
    <source>
        <dbReference type="Proteomes" id="UP000237000"/>
    </source>
</evidence>
<dbReference type="InterPro" id="IPR015943">
    <property type="entry name" value="WD40/YVTN_repeat-like_dom_sf"/>
</dbReference>
<comment type="subcellular location">
    <subcellularLocation>
        <location evidence="1">Nucleus</location>
    </subcellularLocation>
</comment>
<evidence type="ECO:0000259" key="3">
    <source>
        <dbReference type="Pfam" id="PF03178"/>
    </source>
</evidence>
<evidence type="ECO:0000256" key="2">
    <source>
        <dbReference type="ARBA" id="ARBA00023242"/>
    </source>
</evidence>
<comment type="caution">
    <text evidence="6">The sequence shown here is derived from an EMBL/GenBank/DDBJ whole genome shotgun (WGS) entry which is preliminary data.</text>
</comment>
<dbReference type="Pfam" id="PF03178">
    <property type="entry name" value="CPSF_A"/>
    <property type="match status" value="1"/>
</dbReference>
<dbReference type="OrthoDB" id="6109at2759"/>
<evidence type="ECO:0000259" key="5">
    <source>
        <dbReference type="Pfam" id="PF23726"/>
    </source>
</evidence>
<dbReference type="EMBL" id="JXTC01000369">
    <property type="protein sequence ID" value="PON59974.1"/>
    <property type="molecule type" value="Genomic_DNA"/>
</dbReference>
<protein>
    <submittedName>
        <fullName evidence="6">Cleavage/polyadenylation specificity factor, A subunit, C-terminal</fullName>
    </submittedName>
</protein>
<reference evidence="7" key="1">
    <citation type="submission" date="2016-06" db="EMBL/GenBank/DDBJ databases">
        <title>Parallel loss of symbiosis genes in relatives of nitrogen-fixing non-legume Parasponia.</title>
        <authorList>
            <person name="Van Velzen R."/>
            <person name="Holmer R."/>
            <person name="Bu F."/>
            <person name="Rutten L."/>
            <person name="Van Zeijl A."/>
            <person name="Liu W."/>
            <person name="Santuari L."/>
            <person name="Cao Q."/>
            <person name="Sharma T."/>
            <person name="Shen D."/>
            <person name="Roswanjaya Y."/>
            <person name="Wardhani T."/>
            <person name="Kalhor M.S."/>
            <person name="Jansen J."/>
            <person name="Van den Hoogen J."/>
            <person name="Gungor B."/>
            <person name="Hartog M."/>
            <person name="Hontelez J."/>
            <person name="Verver J."/>
            <person name="Yang W.-C."/>
            <person name="Schijlen E."/>
            <person name="Repin R."/>
            <person name="Schilthuizen M."/>
            <person name="Schranz E."/>
            <person name="Heidstra R."/>
            <person name="Miyata K."/>
            <person name="Fedorova E."/>
            <person name="Kohlen W."/>
            <person name="Bisseling T."/>
            <person name="Smit S."/>
            <person name="Geurts R."/>
        </authorList>
    </citation>
    <scope>NUCLEOTIDE SEQUENCE [LARGE SCALE GENOMIC DNA]</scope>
    <source>
        <strain evidence="7">cv. RG33-2</strain>
    </source>
</reference>
<dbReference type="Gene3D" id="2.130.10.10">
    <property type="entry name" value="YVTN repeat-like/Quinoprotein amine dehydrogenase"/>
    <property type="match status" value="2"/>
</dbReference>
<evidence type="ECO:0000313" key="6">
    <source>
        <dbReference type="EMBL" id="PON59974.1"/>
    </source>
</evidence>
<dbReference type="InterPro" id="IPR018846">
    <property type="entry name" value="Beta-prop_RSE1/DDB1/CPSF1_1st"/>
</dbReference>
<keyword evidence="2" id="KW-0539">Nucleus</keyword>
<dbReference type="InterPro" id="IPR058543">
    <property type="entry name" value="Beta-prop_RSE1/DDB1/CPSF1_2nd"/>
</dbReference>
<dbReference type="GO" id="GO:0005634">
    <property type="term" value="C:nucleus"/>
    <property type="evidence" value="ECO:0007669"/>
    <property type="project" value="UniProtKB-SubCell"/>
</dbReference>
<dbReference type="STRING" id="63057.A0A2P5CG37"/>
<dbReference type="Proteomes" id="UP000237000">
    <property type="component" value="Unassembled WGS sequence"/>
</dbReference>
<accession>A0A2P5CG37</accession>
<name>A0A2P5CG37_TREOI</name>
<gene>
    <name evidence="6" type="ORF">TorRG33x02_286210</name>
</gene>
<feature type="domain" description="RSE1/DDB1/CPSF1 first beta-propeller" evidence="4">
    <location>
        <begin position="214"/>
        <end position="475"/>
    </location>
</feature>
<dbReference type="Pfam" id="PF23726">
    <property type="entry name" value="Beta-prop_RSE1_2nd"/>
    <property type="match status" value="1"/>
</dbReference>
<evidence type="ECO:0000256" key="1">
    <source>
        <dbReference type="ARBA" id="ARBA00004123"/>
    </source>
</evidence>
<dbReference type="InParanoid" id="A0A2P5CG37"/>
<keyword evidence="7" id="KW-1185">Reference proteome</keyword>
<dbReference type="FunFam" id="2.130.10.10:FF:000437">
    <property type="entry name" value="cleavage and polyadenylation specificity factor subunit 1"/>
    <property type="match status" value="1"/>
</dbReference>
<proteinExistence type="predicted"/>
<sequence>MSFAAYKMMHWPTGIENCASGFVTHSRADFVPRIPPIQSDDLDSDWPAARREIGPVPNLVVTAGNVLEVYIVRVQEEEDSSRSSRAPAESRRGGLMDGVSGVSLELACHYRLHGNVKTMAVLPSGSGDGSRRRDSIILTFQDAKISVLEFDDSIHGLRTRWAKGDAGNGGKQFGNIANAFEITHDPDFSRNSMHCFEGPEWLHLKRGRESFARGPLVKVDPQGRCASVLVYDIQMIMLKPAQAGSGLVGEDDALGSGGAVSARIESSYIINLRDIDMKHIKDFIFVHGYIEPVMVILHEREPTWAGRVSWKQHTCMISALSISTTLKQHPLIWSAVNLPHDAYKLLAVPSPIGGVLVICANTVHYHSQSTSCALILNSYAVPVDNSQEMPRSPFSVELDAANATWLSNDVVLLSTKTGELLLLTLVYDGRVVQRLDLSKSKASVLASGITTIGNSLFFLGSRLGDSLLVQFTCGSGTAILSSGPKDEVGDIEGDVPTAKRLRRSSSDVLQDMASGEELSLYGSAPNNSESAQKSFSFTVRDSLINVGPLKDFSYGLRINADPNATGIAKQSNYELVCCSGHGKNGSLCVLRQSIRPEMITEVELPGCKGIWTVYHKSTRSHNADSSKIAAAADEYHAYLIISLEARTMVLETADLLTEVTESVDYYVQGRTIAAGNLFGRRRVVQVYERGARILDGSFMTQDLGFGAANAESGSGSESSMVMSVSIADPYVVVRMTDGSIRLLVGDPSSCTVSINTPAAFESSKKSISACTLYHDKGPEPWLRKTSTDAWLSTGVDEAIDGADGALHDQGDIYCVVCYESGSLEIYDVPSFNCVFSVDNFISGRPHLVDTFLEEQPMDLQGEMNKSSEELTGQGNKENVHNMKVVDLAMQRWSGQHSRPFLLGVLTDGTILCYHAFLFEGPESNSKTEDPVASQKSSGLGNISASRLRNLRFVRVPLDTYAREETSDGMPCQRISVFKNIAGYQGLFLTGSRPAWFMVFRERLRIHPQLCDGSIVAFTVLHNVNCNHGFIYVTSQGILKICQMPPITSYDNYWPVQKIPLKGTPHQVTYFAERNLYPIIVSVPVHKPLNQVMSSLVDQEVSHQFENHNLSSDDLHRTYTVDEFEVRVLEPEKSGGPWHTKATIPMQSSENALTVRVVTLFNTTTKENETLLAVGTAYVQGEDVAARGRVLLFSLGKDGDSSQNLVSEIYSKELKGAISALASLQGHLLIASGPKIILHKWTGTELNGIAFFDAPPLYVVSLNIVKNFILLGDVHKSIYFLNWKEQGAQLSLLAKDFGSLDCFATEFLIDGSTLSLVVSDDQKNIQIFYYAPKMSESWKGQKLLPRAEFHVGAHVTKFLRLQMLSTSSDRTGNTPGSDKTNRFALLFGSLDGSIGCIAPLEELTFRRLQSLQKKLVDAVPHIAGLNPRSFRQFHSNGKAHRPGPDSIVDCELLCHYEILPLEEQLELANQIGTTRLQILSNLNDLSLGTSFL</sequence>
<dbReference type="Pfam" id="PF10433">
    <property type="entry name" value="Beta-prop_RSE1_1st"/>
    <property type="match status" value="1"/>
</dbReference>
<dbReference type="GO" id="GO:0003676">
    <property type="term" value="F:nucleic acid binding"/>
    <property type="evidence" value="ECO:0007669"/>
    <property type="project" value="InterPro"/>
</dbReference>
<dbReference type="InterPro" id="IPR050358">
    <property type="entry name" value="RSE1/DDB1/CFT1"/>
</dbReference>